<dbReference type="InterPro" id="IPR029787">
    <property type="entry name" value="Nucleotide_cyclase"/>
</dbReference>
<dbReference type="CDD" id="cd19410">
    <property type="entry name" value="HK9-like_sensor"/>
    <property type="match status" value="1"/>
</dbReference>
<keyword evidence="5" id="KW-0548">Nucleotidyltransferase</keyword>
<dbReference type="Gene3D" id="3.30.70.270">
    <property type="match status" value="1"/>
</dbReference>
<dbReference type="EC" id="2.7.7.65" evidence="1"/>
<dbReference type="Proteomes" id="UP001206572">
    <property type="component" value="Unassembled WGS sequence"/>
</dbReference>
<dbReference type="SMART" id="SM00065">
    <property type="entry name" value="GAF"/>
    <property type="match status" value="1"/>
</dbReference>
<dbReference type="Pfam" id="PF00990">
    <property type="entry name" value="GGDEF"/>
    <property type="match status" value="1"/>
</dbReference>
<gene>
    <name evidence="5" type="ORF">NX780_23085</name>
</gene>
<accession>A0ABT2ASL2</accession>
<dbReference type="SMART" id="SM00267">
    <property type="entry name" value="GGDEF"/>
    <property type="match status" value="1"/>
</dbReference>
<evidence type="ECO:0000256" key="3">
    <source>
        <dbReference type="SAM" id="Phobius"/>
    </source>
</evidence>
<comment type="caution">
    <text evidence="5">The sequence shown here is derived from an EMBL/GenBank/DDBJ whole genome shotgun (WGS) entry which is preliminary data.</text>
</comment>
<dbReference type="PROSITE" id="PS50887">
    <property type="entry name" value="GGDEF"/>
    <property type="match status" value="1"/>
</dbReference>
<dbReference type="InterPro" id="IPR003018">
    <property type="entry name" value="GAF"/>
</dbReference>
<name>A0ABT2ASL2_9BURK</name>
<keyword evidence="3" id="KW-1133">Transmembrane helix</keyword>
<evidence type="ECO:0000313" key="5">
    <source>
        <dbReference type="EMBL" id="MCS0599237.1"/>
    </source>
</evidence>
<sequence length="548" mass="58935">MIVIVACLATLPYMSSRQANDTLDALKTGASKERAYNAVLTLLKDAETGQRGYLLGSDESFLEPYKAGVGGMPAALDELRRLAAPEERALVEKVAALSEAKIAEMAETIRLKKSGQAQAAVDRVASQRGKILMDELRVLLGRQLGALAEHRSQLREEITAALRYNIALAIGASLACLVVIGSALYIAARSLRERSDAARQAQTLAASNALLAEQAAVRAERLSLTAQMLQALDSVKSPLELGQVLPVFLRQLLPETSGAVYLYRNSRDFLEPKAQWGMGDTDMDLVTPDDCWGLRLGRTHRAANGHDLCCAHGHSGSAAGVQICVPMISQGEVIGLMVLHAPSQQATGVEPELVATVAEQLGLAVSNVSLRESLRQQSTVDPLTGMYNRRFFDESLKRELLRARRTRTACAVVMVDLDHFKRINDTYGHEGGDLILKAAARVLLERVRASDIASRYGGEEFVLLLPDCSADAALKCAEQIRHALTGLAIPYLGQTISVTASLGVAAWPQHADGEQELLKAADLALYEAKKSGRNRVVAAPARSDAASA</sequence>
<dbReference type="InterPro" id="IPR029016">
    <property type="entry name" value="GAF-like_dom_sf"/>
</dbReference>
<dbReference type="CDD" id="cd01949">
    <property type="entry name" value="GGDEF"/>
    <property type="match status" value="1"/>
</dbReference>
<protein>
    <recommendedName>
        <fullName evidence="1">diguanylate cyclase</fullName>
        <ecNumber evidence="1">2.7.7.65</ecNumber>
    </recommendedName>
</protein>
<dbReference type="InterPro" id="IPR050469">
    <property type="entry name" value="Diguanylate_Cyclase"/>
</dbReference>
<evidence type="ECO:0000259" key="4">
    <source>
        <dbReference type="PROSITE" id="PS50887"/>
    </source>
</evidence>
<keyword evidence="3" id="KW-0472">Membrane</keyword>
<dbReference type="EMBL" id="JANUHA010000025">
    <property type="protein sequence ID" value="MCS0599237.1"/>
    <property type="molecule type" value="Genomic_DNA"/>
</dbReference>
<dbReference type="PANTHER" id="PTHR45138">
    <property type="entry name" value="REGULATORY COMPONENTS OF SENSORY TRANSDUCTION SYSTEM"/>
    <property type="match status" value="1"/>
</dbReference>
<dbReference type="PANTHER" id="PTHR45138:SF9">
    <property type="entry name" value="DIGUANYLATE CYCLASE DGCM-RELATED"/>
    <property type="match status" value="1"/>
</dbReference>
<evidence type="ECO:0000256" key="1">
    <source>
        <dbReference type="ARBA" id="ARBA00012528"/>
    </source>
</evidence>
<reference evidence="5 6" key="1">
    <citation type="submission" date="2022-08" db="EMBL/GenBank/DDBJ databases">
        <title>Reclassification of Massilia species as members of the genera Telluria, Duganella, Pseudoduganella, Mokoshia gen. nov. and Zemynaea gen. nov. using orthogonal and non-orthogonal genome-based approaches.</title>
        <authorList>
            <person name="Bowman J.P."/>
        </authorList>
    </citation>
    <scope>NUCLEOTIDE SEQUENCE [LARGE SCALE GENOMIC DNA]</scope>
    <source>
        <strain evidence="5 6">JCM 31661</strain>
    </source>
</reference>
<organism evidence="5 6">
    <name type="scientific">Massilia agri</name>
    <dbReference type="NCBI Taxonomy" id="1886785"/>
    <lineage>
        <taxon>Bacteria</taxon>
        <taxon>Pseudomonadati</taxon>
        <taxon>Pseudomonadota</taxon>
        <taxon>Betaproteobacteria</taxon>
        <taxon>Burkholderiales</taxon>
        <taxon>Oxalobacteraceae</taxon>
        <taxon>Telluria group</taxon>
        <taxon>Massilia</taxon>
    </lineage>
</organism>
<dbReference type="InterPro" id="IPR007891">
    <property type="entry name" value="CHASE3"/>
</dbReference>
<dbReference type="NCBIfam" id="TIGR00254">
    <property type="entry name" value="GGDEF"/>
    <property type="match status" value="1"/>
</dbReference>
<evidence type="ECO:0000313" key="6">
    <source>
        <dbReference type="Proteomes" id="UP001206572"/>
    </source>
</evidence>
<feature type="transmembrane region" description="Helical" evidence="3">
    <location>
        <begin position="164"/>
        <end position="187"/>
    </location>
</feature>
<dbReference type="SUPFAM" id="SSF55781">
    <property type="entry name" value="GAF domain-like"/>
    <property type="match status" value="1"/>
</dbReference>
<dbReference type="InterPro" id="IPR043128">
    <property type="entry name" value="Rev_trsase/Diguanyl_cyclase"/>
</dbReference>
<dbReference type="RefSeq" id="WP_258830239.1">
    <property type="nucleotide sequence ID" value="NZ_JANUHA010000025.1"/>
</dbReference>
<keyword evidence="3" id="KW-0812">Transmembrane</keyword>
<dbReference type="Gene3D" id="3.30.450.40">
    <property type="match status" value="1"/>
</dbReference>
<dbReference type="Pfam" id="PF05227">
    <property type="entry name" value="CHASE3"/>
    <property type="match status" value="1"/>
</dbReference>
<dbReference type="GO" id="GO:0052621">
    <property type="term" value="F:diguanylate cyclase activity"/>
    <property type="evidence" value="ECO:0007669"/>
    <property type="project" value="UniProtKB-EC"/>
</dbReference>
<keyword evidence="6" id="KW-1185">Reference proteome</keyword>
<comment type="catalytic activity">
    <reaction evidence="2">
        <text>2 GTP = 3',3'-c-di-GMP + 2 diphosphate</text>
        <dbReference type="Rhea" id="RHEA:24898"/>
        <dbReference type="ChEBI" id="CHEBI:33019"/>
        <dbReference type="ChEBI" id="CHEBI:37565"/>
        <dbReference type="ChEBI" id="CHEBI:58805"/>
        <dbReference type="EC" id="2.7.7.65"/>
    </reaction>
</comment>
<dbReference type="SUPFAM" id="SSF55073">
    <property type="entry name" value="Nucleotide cyclase"/>
    <property type="match status" value="1"/>
</dbReference>
<feature type="domain" description="GGDEF" evidence="4">
    <location>
        <begin position="408"/>
        <end position="541"/>
    </location>
</feature>
<dbReference type="InterPro" id="IPR000160">
    <property type="entry name" value="GGDEF_dom"/>
</dbReference>
<proteinExistence type="predicted"/>
<evidence type="ECO:0000256" key="2">
    <source>
        <dbReference type="ARBA" id="ARBA00034247"/>
    </source>
</evidence>
<dbReference type="Pfam" id="PF01590">
    <property type="entry name" value="GAF"/>
    <property type="match status" value="1"/>
</dbReference>
<keyword evidence="5" id="KW-0808">Transferase</keyword>